<dbReference type="PANTHER" id="PTHR24113">
    <property type="entry name" value="RAN GTPASE-ACTIVATING PROTEIN 1"/>
    <property type="match status" value="1"/>
</dbReference>
<feature type="region of interest" description="Disordered" evidence="4">
    <location>
        <begin position="1"/>
        <end position="46"/>
    </location>
</feature>
<dbReference type="VEuPathDB" id="CryptoDB:Vbra_13238"/>
<dbReference type="GO" id="GO:0006913">
    <property type="term" value="P:nucleocytoplasmic transport"/>
    <property type="evidence" value="ECO:0007669"/>
    <property type="project" value="TreeGrafter"/>
</dbReference>
<protein>
    <submittedName>
        <fullName evidence="5">Uncharacterized protein</fullName>
    </submittedName>
</protein>
<dbReference type="EMBL" id="CDMY01000307">
    <property type="protein sequence ID" value="CEM01648.1"/>
    <property type="molecule type" value="Genomic_DNA"/>
</dbReference>
<evidence type="ECO:0000256" key="1">
    <source>
        <dbReference type="ARBA" id="ARBA00022468"/>
    </source>
</evidence>
<dbReference type="SUPFAM" id="SSF52047">
    <property type="entry name" value="RNI-like"/>
    <property type="match status" value="1"/>
</dbReference>
<gene>
    <name evidence="5" type="ORF">Vbra_13238</name>
</gene>
<dbReference type="InterPro" id="IPR001611">
    <property type="entry name" value="Leu-rich_rpt"/>
</dbReference>
<dbReference type="GO" id="GO:0031267">
    <property type="term" value="F:small GTPase binding"/>
    <property type="evidence" value="ECO:0007669"/>
    <property type="project" value="TreeGrafter"/>
</dbReference>
<feature type="compositionally biased region" description="Low complexity" evidence="4">
    <location>
        <begin position="7"/>
        <end position="20"/>
    </location>
</feature>
<proteinExistence type="predicted"/>
<dbReference type="GO" id="GO:0005829">
    <property type="term" value="C:cytosol"/>
    <property type="evidence" value="ECO:0007669"/>
    <property type="project" value="TreeGrafter"/>
</dbReference>
<dbReference type="InParanoid" id="A0A0G4ET83"/>
<name>A0A0G4ET83_VITBC</name>
<sequence>MKIFGVSAKLSLTDSSSSLPGPVPPPPRPHPPPHHRDTHGPPSEDDADARIRQLVHRVVRDRRCELHLEGERFRALEMGRIFRCLRDIRVGGEGHCVVSLRLSGFINDGEMALQALTHADLSSLPLKVFEFSESPALKRPTAVACLSSLVAAHLPPSIQSILLQSCSLGALKKMANDGSGGIDEWRHFVTTLAGKGTVRLLNVSANRLDKTMLRPLAEWVAMGEACTLEELNLAQNALVDGSVGVLLDALQAAQHNRLTILELSENHLASEGAQRLAAFLSSPSCHLQTLKLYRCGIDADGLAAIARAVERNTSLESLTATANGHLSPLWIDRVGRKFLQALMRRCEAGCPLRVLALSVPEDQLKEAQELFKQQTHTQAILVPPTQHHINNPTLVDCD</sequence>
<dbReference type="InterPro" id="IPR027038">
    <property type="entry name" value="RanGap"/>
</dbReference>
<dbReference type="SMART" id="SM00368">
    <property type="entry name" value="LRR_RI"/>
    <property type="match status" value="3"/>
</dbReference>
<dbReference type="Pfam" id="PF13516">
    <property type="entry name" value="LRR_6"/>
    <property type="match status" value="2"/>
</dbReference>
<keyword evidence="2" id="KW-0433">Leucine-rich repeat</keyword>
<evidence type="ECO:0000256" key="3">
    <source>
        <dbReference type="ARBA" id="ARBA00022737"/>
    </source>
</evidence>
<evidence type="ECO:0000313" key="6">
    <source>
        <dbReference type="Proteomes" id="UP000041254"/>
    </source>
</evidence>
<accession>A0A0G4ET83</accession>
<feature type="compositionally biased region" description="Pro residues" evidence="4">
    <location>
        <begin position="21"/>
        <end position="30"/>
    </location>
</feature>
<keyword evidence="1" id="KW-0343">GTPase activation</keyword>
<dbReference type="InterPro" id="IPR032675">
    <property type="entry name" value="LRR_dom_sf"/>
</dbReference>
<dbReference type="GO" id="GO:0005634">
    <property type="term" value="C:nucleus"/>
    <property type="evidence" value="ECO:0007669"/>
    <property type="project" value="TreeGrafter"/>
</dbReference>
<evidence type="ECO:0000256" key="4">
    <source>
        <dbReference type="SAM" id="MobiDB-lite"/>
    </source>
</evidence>
<dbReference type="AlphaFoldDB" id="A0A0G4ET83"/>
<reference evidence="5 6" key="1">
    <citation type="submission" date="2014-11" db="EMBL/GenBank/DDBJ databases">
        <authorList>
            <person name="Zhu J."/>
            <person name="Qi W."/>
            <person name="Song R."/>
        </authorList>
    </citation>
    <scope>NUCLEOTIDE SEQUENCE [LARGE SCALE GENOMIC DNA]</scope>
</reference>
<dbReference type="PANTHER" id="PTHR24113:SF12">
    <property type="entry name" value="RAN GTPASE-ACTIVATING PROTEIN 1"/>
    <property type="match status" value="1"/>
</dbReference>
<dbReference type="GO" id="GO:0005096">
    <property type="term" value="F:GTPase activator activity"/>
    <property type="evidence" value="ECO:0007669"/>
    <property type="project" value="UniProtKB-KW"/>
</dbReference>
<dbReference type="Proteomes" id="UP000041254">
    <property type="component" value="Unassembled WGS sequence"/>
</dbReference>
<dbReference type="GO" id="GO:0048471">
    <property type="term" value="C:perinuclear region of cytoplasm"/>
    <property type="evidence" value="ECO:0007669"/>
    <property type="project" value="TreeGrafter"/>
</dbReference>
<keyword evidence="3" id="KW-0677">Repeat</keyword>
<evidence type="ECO:0000256" key="2">
    <source>
        <dbReference type="ARBA" id="ARBA00022614"/>
    </source>
</evidence>
<dbReference type="OrthoDB" id="120976at2759"/>
<keyword evidence="6" id="KW-1185">Reference proteome</keyword>
<organism evidence="5 6">
    <name type="scientific">Vitrella brassicaformis (strain CCMP3155)</name>
    <dbReference type="NCBI Taxonomy" id="1169540"/>
    <lineage>
        <taxon>Eukaryota</taxon>
        <taxon>Sar</taxon>
        <taxon>Alveolata</taxon>
        <taxon>Colpodellida</taxon>
        <taxon>Vitrellaceae</taxon>
        <taxon>Vitrella</taxon>
    </lineage>
</organism>
<dbReference type="Gene3D" id="3.80.10.10">
    <property type="entry name" value="Ribonuclease Inhibitor"/>
    <property type="match status" value="1"/>
</dbReference>
<evidence type="ECO:0000313" key="5">
    <source>
        <dbReference type="EMBL" id="CEM01648.1"/>
    </source>
</evidence>